<dbReference type="InterPro" id="IPR002696">
    <property type="entry name" value="Membr_insert_effic_factor_YidD"/>
</dbReference>
<dbReference type="SMART" id="SM01234">
    <property type="entry name" value="Haemolytic"/>
    <property type="match status" value="1"/>
</dbReference>
<dbReference type="Proteomes" id="UP001462640">
    <property type="component" value="Unassembled WGS sequence"/>
</dbReference>
<dbReference type="RefSeq" id="WP_347607503.1">
    <property type="nucleotide sequence ID" value="NZ_JBDPZC010000002.1"/>
</dbReference>
<sequence>MRTLLLALIRLYQRHLSPRKGYGCAYRLHCGGAGCSGLGLRAIRWKGSWTGLWLLRERLARCAAVHAQAHPQRRPPALQRGDCDCGGCDLPGAESCSGCDVGDVCDLGDACDCCDACDVFERKSRREQRRTSFRGRFS</sequence>
<evidence type="ECO:0000313" key="1">
    <source>
        <dbReference type="EMBL" id="MEO3712325.1"/>
    </source>
</evidence>
<reference evidence="1 2" key="1">
    <citation type="submission" date="2024-05" db="EMBL/GenBank/DDBJ databases">
        <title>Roseateles sp. 2.12 16S ribosomal RNA gene Genome sequencing and assembly.</title>
        <authorList>
            <person name="Woo H."/>
        </authorList>
    </citation>
    <scope>NUCLEOTIDE SEQUENCE [LARGE SCALE GENOMIC DNA]</scope>
    <source>
        <strain evidence="1 2">2.12</strain>
    </source>
</reference>
<organism evidence="1 2">
    <name type="scientific">Roseateles flavus</name>
    <dbReference type="NCBI Taxonomy" id="3149041"/>
    <lineage>
        <taxon>Bacteria</taxon>
        <taxon>Pseudomonadati</taxon>
        <taxon>Pseudomonadota</taxon>
        <taxon>Betaproteobacteria</taxon>
        <taxon>Burkholderiales</taxon>
        <taxon>Sphaerotilaceae</taxon>
        <taxon>Roseateles</taxon>
    </lineage>
</organism>
<comment type="caution">
    <text evidence="1">The sequence shown here is derived from an EMBL/GenBank/DDBJ whole genome shotgun (WGS) entry which is preliminary data.</text>
</comment>
<keyword evidence="2" id="KW-1185">Reference proteome</keyword>
<accession>A0ABV0GB97</accession>
<gene>
    <name evidence="1" type="primary">yidD</name>
    <name evidence="1" type="ORF">ABDJ40_06030</name>
</gene>
<dbReference type="NCBIfam" id="TIGR00278">
    <property type="entry name" value="membrane protein insertion efficiency factor YidD"/>
    <property type="match status" value="1"/>
</dbReference>
<name>A0ABV0GB97_9BURK</name>
<protein>
    <submittedName>
        <fullName evidence="1">Membrane protein insertion efficiency factor YidD</fullName>
    </submittedName>
</protein>
<evidence type="ECO:0000313" key="2">
    <source>
        <dbReference type="Proteomes" id="UP001462640"/>
    </source>
</evidence>
<dbReference type="Pfam" id="PF01809">
    <property type="entry name" value="YidD"/>
    <property type="match status" value="1"/>
</dbReference>
<proteinExistence type="predicted"/>
<dbReference type="EMBL" id="JBDPZC010000002">
    <property type="protein sequence ID" value="MEO3712325.1"/>
    <property type="molecule type" value="Genomic_DNA"/>
</dbReference>